<dbReference type="AlphaFoldDB" id="A0A1W1Y7H8"/>
<evidence type="ECO:0000313" key="2">
    <source>
        <dbReference type="EMBL" id="SMC32113.1"/>
    </source>
</evidence>
<feature type="transmembrane region" description="Helical" evidence="1">
    <location>
        <begin position="124"/>
        <end position="145"/>
    </location>
</feature>
<evidence type="ECO:0000313" key="3">
    <source>
        <dbReference type="Proteomes" id="UP000192738"/>
    </source>
</evidence>
<keyword evidence="1" id="KW-1133">Transmembrane helix</keyword>
<reference evidence="2 3" key="1">
    <citation type="submission" date="2017-04" db="EMBL/GenBank/DDBJ databases">
        <authorList>
            <person name="Afonso C.L."/>
            <person name="Miller P.J."/>
            <person name="Scott M.A."/>
            <person name="Spackman E."/>
            <person name="Goraichik I."/>
            <person name="Dimitrov K.M."/>
            <person name="Suarez D.L."/>
            <person name="Swayne D.E."/>
        </authorList>
    </citation>
    <scope>NUCLEOTIDE SEQUENCE [LARGE SCALE GENOMIC DNA]</scope>
    <source>
        <strain evidence="2 3">DSM 5090</strain>
    </source>
</reference>
<feature type="transmembrane region" description="Helical" evidence="1">
    <location>
        <begin position="33"/>
        <end position="50"/>
    </location>
</feature>
<keyword evidence="1" id="KW-0812">Transmembrane</keyword>
<organism evidence="2 3">
    <name type="scientific">Sporomusa malonica</name>
    <dbReference type="NCBI Taxonomy" id="112901"/>
    <lineage>
        <taxon>Bacteria</taxon>
        <taxon>Bacillati</taxon>
        <taxon>Bacillota</taxon>
        <taxon>Negativicutes</taxon>
        <taxon>Selenomonadales</taxon>
        <taxon>Sporomusaceae</taxon>
        <taxon>Sporomusa</taxon>
    </lineage>
</organism>
<feature type="transmembrane region" description="Helical" evidence="1">
    <location>
        <begin position="151"/>
        <end position="169"/>
    </location>
</feature>
<dbReference type="EMBL" id="FWXI01000001">
    <property type="protein sequence ID" value="SMC32113.1"/>
    <property type="molecule type" value="Genomic_DNA"/>
</dbReference>
<dbReference type="InterPro" id="IPR048147">
    <property type="entry name" value="CBO0543-like"/>
</dbReference>
<dbReference type="STRING" id="112901.SAMN04488500_10177"/>
<gene>
    <name evidence="2" type="ORF">SAMN04488500_10177</name>
</gene>
<keyword evidence="1" id="KW-0472">Membrane</keyword>
<dbReference type="OrthoDB" id="1679483at2"/>
<dbReference type="Proteomes" id="UP000192738">
    <property type="component" value="Unassembled WGS sequence"/>
</dbReference>
<protein>
    <submittedName>
        <fullName evidence="2">Uncharacterized protein</fullName>
    </submittedName>
</protein>
<keyword evidence="3" id="KW-1185">Reference proteome</keyword>
<proteinExistence type="predicted"/>
<dbReference type="NCBIfam" id="NF041644">
    <property type="entry name" value="CBO0543_fam"/>
    <property type="match status" value="1"/>
</dbReference>
<evidence type="ECO:0000256" key="1">
    <source>
        <dbReference type="SAM" id="Phobius"/>
    </source>
</evidence>
<sequence>MDNREIANRVLELTLEITRLDIYEWRYLDLFTWQWWLLLAILILPWIVFIKMVDKKRLPETLLFGSWIMIISETFDHIGYELGMWTYLVEIFPLFPRFEEVNFSVLPVTYMLIYQTYKDWKKYLLVIVIAAGTFTWICEPILIWLDLYVPLKWVPAYGFPIYVAIGLITKWGTQKIYNLAKTEVKQ</sequence>
<accession>A0A1W1Y7H8</accession>
<name>A0A1W1Y7H8_9FIRM</name>
<dbReference type="RefSeq" id="WP_084573613.1">
    <property type="nucleotide sequence ID" value="NZ_CP155572.1"/>
</dbReference>